<dbReference type="InterPro" id="IPR035754">
    <property type="entry name" value="SPRY_SPSB3"/>
</dbReference>
<evidence type="ECO:0000259" key="3">
    <source>
        <dbReference type="PROSITE" id="PS50188"/>
    </source>
</evidence>
<sequence>MRHYIPCESLPVASKMSLAQLNKNVTFLRTSSNDNWSVPFCKCEYPNETRWKVSAKKAIPCRCGEDTSRRLDWTWDKHLTMETVVSGTEVIFHPVYSQGTSIVRGNQPLLRGRHHYWELKILSPLSGTDIMFGIGTDKVDLLRHQFSFTRVLGIADQSWGYSYRGVAQHNGQLKYYGKKFSRGRIIGIYVDMFRGTLEYYLNRRSLGRAYSDIPREEEIEIYPMVSSTSAKSSIRLINAASFEDNLRFNCMKVVCKYPKLLAQVKAIPGLRKIVQELWFLQLKEPSQSEDFALNNLHLADEAVLCGKKLKLSHAINTVYSGVSKPLEINSEAQIYDNLMSNEEVNDETKNSSQKHNIRCSSTDSNSEDDEIAVMIENQIF</sequence>
<dbReference type="PANTHER" id="PTHR12245">
    <property type="entry name" value="SPRY DOMAIN CONTAINING SOCS BOX PROTEIN"/>
    <property type="match status" value="1"/>
</dbReference>
<dbReference type="InterPro" id="IPR013320">
    <property type="entry name" value="ConA-like_dom_sf"/>
</dbReference>
<dbReference type="AlphaFoldDB" id="A0A4Y0BPG1"/>
<dbReference type="STRING" id="62324.A0A4Y0BPG1"/>
<dbReference type="InterPro" id="IPR043136">
    <property type="entry name" value="B30.2/SPRY_sf"/>
</dbReference>
<feature type="region of interest" description="Disordered" evidence="2">
    <location>
        <begin position="343"/>
        <end position="365"/>
    </location>
</feature>
<dbReference type="VEuPathDB" id="VectorBase:AFUN2_000352"/>
<proteinExistence type="predicted"/>
<dbReference type="EnsemblMetazoa" id="AFUN021666-RA">
    <property type="protein sequence ID" value="AFUN021666-PA"/>
    <property type="gene ID" value="AFUN021666"/>
</dbReference>
<evidence type="ECO:0000256" key="2">
    <source>
        <dbReference type="SAM" id="MobiDB-lite"/>
    </source>
</evidence>
<dbReference type="PROSITE" id="PS50188">
    <property type="entry name" value="B302_SPRY"/>
    <property type="match status" value="1"/>
</dbReference>
<dbReference type="SMART" id="SM00449">
    <property type="entry name" value="SPRY"/>
    <property type="match status" value="1"/>
</dbReference>
<reference evidence="4" key="1">
    <citation type="submission" date="2020-05" db="UniProtKB">
        <authorList>
            <consortium name="EnsemblMetazoa"/>
        </authorList>
    </citation>
    <scope>IDENTIFICATION</scope>
    <source>
        <strain evidence="4">FUMOZ</strain>
    </source>
</reference>
<dbReference type="Gene3D" id="2.60.120.920">
    <property type="match status" value="1"/>
</dbReference>
<accession>A0A4Y0BPG1</accession>
<dbReference type="GO" id="GO:0019005">
    <property type="term" value="C:SCF ubiquitin ligase complex"/>
    <property type="evidence" value="ECO:0007669"/>
    <property type="project" value="TreeGrafter"/>
</dbReference>
<dbReference type="VEuPathDB" id="VectorBase:AFUN021666"/>
<dbReference type="CDD" id="cd12876">
    <property type="entry name" value="SPRY_SOCS3"/>
    <property type="match status" value="1"/>
</dbReference>
<dbReference type="SUPFAM" id="SSF49899">
    <property type="entry name" value="Concanavalin A-like lectins/glucanases"/>
    <property type="match status" value="1"/>
</dbReference>
<organism evidence="4">
    <name type="scientific">Anopheles funestus</name>
    <name type="common">African malaria mosquito</name>
    <dbReference type="NCBI Taxonomy" id="62324"/>
    <lineage>
        <taxon>Eukaryota</taxon>
        <taxon>Metazoa</taxon>
        <taxon>Ecdysozoa</taxon>
        <taxon>Arthropoda</taxon>
        <taxon>Hexapoda</taxon>
        <taxon>Insecta</taxon>
        <taxon>Pterygota</taxon>
        <taxon>Neoptera</taxon>
        <taxon>Endopterygota</taxon>
        <taxon>Diptera</taxon>
        <taxon>Nematocera</taxon>
        <taxon>Culicoidea</taxon>
        <taxon>Culicidae</taxon>
        <taxon>Anophelinae</taxon>
        <taxon>Anopheles</taxon>
    </lineage>
</organism>
<name>A0A4Y0BPG1_ANOFN</name>
<dbReference type="Pfam" id="PF00622">
    <property type="entry name" value="SPRY"/>
    <property type="match status" value="1"/>
</dbReference>
<keyword evidence="1" id="KW-0833">Ubl conjugation pathway</keyword>
<feature type="compositionally biased region" description="Polar residues" evidence="2">
    <location>
        <begin position="350"/>
        <end position="364"/>
    </location>
</feature>
<dbReference type="GO" id="GO:0043161">
    <property type="term" value="P:proteasome-mediated ubiquitin-dependent protein catabolic process"/>
    <property type="evidence" value="ECO:0007669"/>
    <property type="project" value="TreeGrafter"/>
</dbReference>
<evidence type="ECO:0000313" key="4">
    <source>
        <dbReference type="EnsemblMetazoa" id="AFUN021666-PA"/>
    </source>
</evidence>
<dbReference type="InterPro" id="IPR050672">
    <property type="entry name" value="FBXO45-Fsn/SPSB_families"/>
</dbReference>
<dbReference type="PANTHER" id="PTHR12245:SF5">
    <property type="entry name" value="SPRY DOMAIN-CONTAINING SOCS BOX PROTEIN 3"/>
    <property type="match status" value="1"/>
</dbReference>
<protein>
    <submittedName>
        <fullName evidence="4">B30.2/SPRY domain-containing protein</fullName>
    </submittedName>
</protein>
<feature type="domain" description="B30.2/SPRY" evidence="3">
    <location>
        <begin position="41"/>
        <end position="243"/>
    </location>
</feature>
<evidence type="ECO:0000256" key="1">
    <source>
        <dbReference type="ARBA" id="ARBA00022786"/>
    </source>
</evidence>
<dbReference type="InterPro" id="IPR001870">
    <property type="entry name" value="B30.2/SPRY"/>
</dbReference>
<dbReference type="InterPro" id="IPR003877">
    <property type="entry name" value="SPRY_dom"/>
</dbReference>